<keyword evidence="3" id="KW-1185">Reference proteome</keyword>
<gene>
    <name evidence="2" type="ORF">M422DRAFT_33811</name>
</gene>
<dbReference type="AlphaFoldDB" id="A0A0C9V6S2"/>
<proteinExistence type="predicted"/>
<reference evidence="2 3" key="1">
    <citation type="submission" date="2014-06" db="EMBL/GenBank/DDBJ databases">
        <title>Evolutionary Origins and Diversification of the Mycorrhizal Mutualists.</title>
        <authorList>
            <consortium name="DOE Joint Genome Institute"/>
            <consortium name="Mycorrhizal Genomics Consortium"/>
            <person name="Kohler A."/>
            <person name="Kuo A."/>
            <person name="Nagy L.G."/>
            <person name="Floudas D."/>
            <person name="Copeland A."/>
            <person name="Barry K.W."/>
            <person name="Cichocki N."/>
            <person name="Veneault-Fourrey C."/>
            <person name="LaButti K."/>
            <person name="Lindquist E.A."/>
            <person name="Lipzen A."/>
            <person name="Lundell T."/>
            <person name="Morin E."/>
            <person name="Murat C."/>
            <person name="Riley R."/>
            <person name="Ohm R."/>
            <person name="Sun H."/>
            <person name="Tunlid A."/>
            <person name="Henrissat B."/>
            <person name="Grigoriev I.V."/>
            <person name="Hibbett D.S."/>
            <person name="Martin F."/>
        </authorList>
    </citation>
    <scope>NUCLEOTIDE SEQUENCE [LARGE SCALE GENOMIC DNA]</scope>
    <source>
        <strain evidence="2 3">SS14</strain>
    </source>
</reference>
<evidence type="ECO:0000313" key="3">
    <source>
        <dbReference type="Proteomes" id="UP000054279"/>
    </source>
</evidence>
<sequence>MSSKEKRQLRNKISARNFRVRRKGESCFITLHLSYPGTPCFRLCWCILAPHSLCPQ</sequence>
<feature type="domain" description="BZIP" evidence="1">
    <location>
        <begin position="6"/>
        <end position="21"/>
    </location>
</feature>
<dbReference type="PROSITE" id="PS00036">
    <property type="entry name" value="BZIP_BASIC"/>
    <property type="match status" value="1"/>
</dbReference>
<dbReference type="InterPro" id="IPR004827">
    <property type="entry name" value="bZIP"/>
</dbReference>
<organism evidence="2 3">
    <name type="scientific">Sphaerobolus stellatus (strain SS14)</name>
    <dbReference type="NCBI Taxonomy" id="990650"/>
    <lineage>
        <taxon>Eukaryota</taxon>
        <taxon>Fungi</taxon>
        <taxon>Dikarya</taxon>
        <taxon>Basidiomycota</taxon>
        <taxon>Agaricomycotina</taxon>
        <taxon>Agaricomycetes</taxon>
        <taxon>Phallomycetidae</taxon>
        <taxon>Geastrales</taxon>
        <taxon>Sphaerobolaceae</taxon>
        <taxon>Sphaerobolus</taxon>
    </lineage>
</organism>
<dbReference type="GO" id="GO:0003700">
    <property type="term" value="F:DNA-binding transcription factor activity"/>
    <property type="evidence" value="ECO:0007669"/>
    <property type="project" value="InterPro"/>
</dbReference>
<dbReference type="Proteomes" id="UP000054279">
    <property type="component" value="Unassembled WGS sequence"/>
</dbReference>
<evidence type="ECO:0000313" key="2">
    <source>
        <dbReference type="EMBL" id="KIJ37262.1"/>
    </source>
</evidence>
<name>A0A0C9V6S2_SPHS4</name>
<dbReference type="EMBL" id="KN837170">
    <property type="protein sequence ID" value="KIJ37262.1"/>
    <property type="molecule type" value="Genomic_DNA"/>
</dbReference>
<accession>A0A0C9V6S2</accession>
<dbReference type="HOGENOM" id="CLU_3015724_0_0_1"/>
<protein>
    <recommendedName>
        <fullName evidence="1">BZIP domain-containing protein</fullName>
    </recommendedName>
</protein>
<dbReference type="OrthoDB" id="5571888at2759"/>
<evidence type="ECO:0000259" key="1">
    <source>
        <dbReference type="PROSITE" id="PS00036"/>
    </source>
</evidence>